<evidence type="ECO:0000256" key="1">
    <source>
        <dbReference type="SAM" id="MobiDB-lite"/>
    </source>
</evidence>
<accession>G0UU64</accession>
<dbReference type="InterPro" id="IPR027417">
    <property type="entry name" value="P-loop_NTPase"/>
</dbReference>
<protein>
    <submittedName>
        <fullName evidence="2">Uncharacterized protein</fullName>
    </submittedName>
</protein>
<feature type="region of interest" description="Disordered" evidence="1">
    <location>
        <begin position="1"/>
        <end position="33"/>
    </location>
</feature>
<proteinExistence type="predicted"/>
<feature type="compositionally biased region" description="Low complexity" evidence="1">
    <location>
        <begin position="15"/>
        <end position="33"/>
    </location>
</feature>
<sequence>MTFWPKGKGVQAPISLGSGSESTTTSPSTTPLETSMSALATPVTAADAFGPYERGTQPRFSSFGSLIPNSSCALPNGSVARGKSGRSFLSAKYGDSGCFAARSYRHTATVHPQDEVMRILFLGPPQVGKSSLVNCYRAVLTNGTKWPAAFVGVCGYCGTTTVDPLPDNPKEPTVLCIDTPGKFYGSSEMMLLNRLIAGVPWKIKVAGKGSLTAQELEAAPIVPENKPHHAVLVVPATDLVEDNGWLSVIQMKWRYCPAQDAEGAMHALRELICTIRSLQNDASPFVVVTKMDKVGGVDNSAARSIICSCLSHCVPVNRVYFCACPDDESSYEERGVLHVDRHTRRSLLKLHEDLMLAYRWQSAMGQQEASPCY</sequence>
<dbReference type="AlphaFoldDB" id="G0UU64"/>
<organism evidence="2">
    <name type="scientific">Trypanosoma congolense (strain IL3000)</name>
    <dbReference type="NCBI Taxonomy" id="1068625"/>
    <lineage>
        <taxon>Eukaryota</taxon>
        <taxon>Discoba</taxon>
        <taxon>Euglenozoa</taxon>
        <taxon>Kinetoplastea</taxon>
        <taxon>Metakinetoplastina</taxon>
        <taxon>Trypanosomatida</taxon>
        <taxon>Trypanosomatidae</taxon>
        <taxon>Trypanosoma</taxon>
        <taxon>Nannomonas</taxon>
    </lineage>
</organism>
<gene>
    <name evidence="2" type="ORF">TCIL3000_9_3250</name>
</gene>
<evidence type="ECO:0000313" key="2">
    <source>
        <dbReference type="EMBL" id="CCC92928.1"/>
    </source>
</evidence>
<name>G0UU64_TRYCI</name>
<dbReference type="SUPFAM" id="SSF52540">
    <property type="entry name" value="P-loop containing nucleoside triphosphate hydrolases"/>
    <property type="match status" value="1"/>
</dbReference>
<dbReference type="VEuPathDB" id="TriTrypDB:TcIL3000_9_3250"/>
<reference evidence="2" key="1">
    <citation type="journal article" date="2012" name="Proc. Natl. Acad. Sci. U.S.A.">
        <title>Antigenic diversity is generated by distinct evolutionary mechanisms in African trypanosome species.</title>
        <authorList>
            <person name="Jackson A.P."/>
            <person name="Berry A."/>
            <person name="Aslett M."/>
            <person name="Allison H.C."/>
            <person name="Burton P."/>
            <person name="Vavrova-Anderson J."/>
            <person name="Brown R."/>
            <person name="Browne H."/>
            <person name="Corton N."/>
            <person name="Hauser H."/>
            <person name="Gamble J."/>
            <person name="Gilderthorp R."/>
            <person name="Marcello L."/>
            <person name="McQuillan J."/>
            <person name="Otto T.D."/>
            <person name="Quail M.A."/>
            <person name="Sanders M.J."/>
            <person name="van Tonder A."/>
            <person name="Ginger M.L."/>
            <person name="Field M.C."/>
            <person name="Barry J.D."/>
            <person name="Hertz-Fowler C."/>
            <person name="Berriman M."/>
        </authorList>
    </citation>
    <scope>NUCLEOTIDE SEQUENCE</scope>
    <source>
        <strain evidence="2">IL3000</strain>
    </source>
</reference>
<dbReference type="Gene3D" id="3.40.50.300">
    <property type="entry name" value="P-loop containing nucleotide triphosphate hydrolases"/>
    <property type="match status" value="1"/>
</dbReference>
<dbReference type="EMBL" id="HE575322">
    <property type="protein sequence ID" value="CCC92928.1"/>
    <property type="molecule type" value="Genomic_DNA"/>
</dbReference>